<reference evidence="3 4" key="1">
    <citation type="journal article" date="2018" name="MBio">
        <title>Comparative Genomics Reveals the Core Gene Toolbox for the Fungus-Insect Symbiosis.</title>
        <authorList>
            <person name="Wang Y."/>
            <person name="Stata M."/>
            <person name="Wang W."/>
            <person name="Stajich J.E."/>
            <person name="White M.M."/>
            <person name="Moncalvo J.M."/>
        </authorList>
    </citation>
    <scope>NUCLEOTIDE SEQUENCE [LARGE SCALE GENOMIC DNA]</scope>
    <source>
        <strain evidence="3 4">AUS-77-4</strain>
    </source>
</reference>
<evidence type="ECO:0000313" key="3">
    <source>
        <dbReference type="EMBL" id="PVU95186.1"/>
    </source>
</evidence>
<dbReference type="AlphaFoldDB" id="A0A2T9YSA0"/>
<gene>
    <name evidence="3" type="ORF">BB559_002816</name>
</gene>
<evidence type="ECO:0000256" key="2">
    <source>
        <dbReference type="SAM" id="SignalP"/>
    </source>
</evidence>
<comment type="caution">
    <text evidence="3">The sequence shown here is derived from an EMBL/GenBank/DDBJ whole genome shotgun (WGS) entry which is preliminary data.</text>
</comment>
<dbReference type="Proteomes" id="UP000245699">
    <property type="component" value="Unassembled WGS sequence"/>
</dbReference>
<protein>
    <submittedName>
        <fullName evidence="3">Uncharacterized protein</fullName>
    </submittedName>
</protein>
<feature type="compositionally biased region" description="Polar residues" evidence="1">
    <location>
        <begin position="191"/>
        <end position="217"/>
    </location>
</feature>
<feature type="signal peptide" evidence="2">
    <location>
        <begin position="1"/>
        <end position="24"/>
    </location>
</feature>
<organism evidence="3 4">
    <name type="scientific">Furculomyces boomerangus</name>
    <dbReference type="NCBI Taxonomy" id="61424"/>
    <lineage>
        <taxon>Eukaryota</taxon>
        <taxon>Fungi</taxon>
        <taxon>Fungi incertae sedis</taxon>
        <taxon>Zoopagomycota</taxon>
        <taxon>Kickxellomycotina</taxon>
        <taxon>Harpellomycetes</taxon>
        <taxon>Harpellales</taxon>
        <taxon>Harpellaceae</taxon>
        <taxon>Furculomyces</taxon>
    </lineage>
</organism>
<accession>A0A2T9YSA0</accession>
<feature type="chain" id="PRO_5015476669" evidence="2">
    <location>
        <begin position="25"/>
        <end position="252"/>
    </location>
</feature>
<name>A0A2T9YSA0_9FUNG</name>
<dbReference type="EMBL" id="MBFT01000198">
    <property type="protein sequence ID" value="PVU95186.1"/>
    <property type="molecule type" value="Genomic_DNA"/>
</dbReference>
<keyword evidence="4" id="KW-1185">Reference proteome</keyword>
<feature type="compositionally biased region" description="Basic and acidic residues" evidence="1">
    <location>
        <begin position="219"/>
        <end position="236"/>
    </location>
</feature>
<keyword evidence="2" id="KW-0732">Signal</keyword>
<sequence>MKCFTLSLTGLFIANICIMKGTIGAIIRENLNTHLNADRNYEIENISKILLKREVASNSQEGITSIPVKVNSQFPATTTPEFKGFKNEWVAPSHSGFKNEWVAPSHSGFKNEWVAPSHSGFENERTTSSHSGFENKWVAPSHSGFENKWVAPSHSEFKNEQNRHKINSYFETYTFTPTTQSSPEPERALPTTRTGFKGEQTTPSHSGFKNEQNTPSYSELKREQATSRSELKDENVHTTRVWNIPTETFSFF</sequence>
<proteinExistence type="predicted"/>
<evidence type="ECO:0000256" key="1">
    <source>
        <dbReference type="SAM" id="MobiDB-lite"/>
    </source>
</evidence>
<feature type="region of interest" description="Disordered" evidence="1">
    <location>
        <begin position="175"/>
        <end position="236"/>
    </location>
</feature>
<evidence type="ECO:0000313" key="4">
    <source>
        <dbReference type="Proteomes" id="UP000245699"/>
    </source>
</evidence>